<feature type="region of interest" description="Disordered" evidence="1">
    <location>
        <begin position="83"/>
        <end position="109"/>
    </location>
</feature>
<name>A0A1R1XW23_9FUNG</name>
<evidence type="ECO:0000313" key="2">
    <source>
        <dbReference type="EMBL" id="OMJ18863.1"/>
    </source>
</evidence>
<dbReference type="Proteomes" id="UP000187283">
    <property type="component" value="Unassembled WGS sequence"/>
</dbReference>
<keyword evidence="3" id="KW-1185">Reference proteome</keyword>
<evidence type="ECO:0000313" key="3">
    <source>
        <dbReference type="Proteomes" id="UP000187283"/>
    </source>
</evidence>
<accession>A0A1R1XW23</accession>
<proteinExistence type="predicted"/>
<comment type="caution">
    <text evidence="2">The sequence shown here is derived from an EMBL/GenBank/DDBJ whole genome shotgun (WGS) entry which is preliminary data.</text>
</comment>
<sequence length="165" mass="19055">MRSLSENGNETSSYIFPLGTQSNRCSEQVNRTDRIFSFTRVNKHFELNEGRSLLQLVPRYECIRPERTELQLVRIQKPLLLPTVEPNLPSSAEGQERKSNNDSGNSIMEVNNLFSRPHGLVNLKTTPPTSNEDHIKFKNRMEDQRRLLKSQGLRNYAIDLLLSKE</sequence>
<dbReference type="EMBL" id="LSSN01001637">
    <property type="protein sequence ID" value="OMJ18863.1"/>
    <property type="molecule type" value="Genomic_DNA"/>
</dbReference>
<organism evidence="2 3">
    <name type="scientific">Smittium culicis</name>
    <dbReference type="NCBI Taxonomy" id="133412"/>
    <lineage>
        <taxon>Eukaryota</taxon>
        <taxon>Fungi</taxon>
        <taxon>Fungi incertae sedis</taxon>
        <taxon>Zoopagomycota</taxon>
        <taxon>Kickxellomycotina</taxon>
        <taxon>Harpellomycetes</taxon>
        <taxon>Harpellales</taxon>
        <taxon>Legeriomycetaceae</taxon>
        <taxon>Smittium</taxon>
    </lineage>
</organism>
<protein>
    <submittedName>
        <fullName evidence="2">Uncharacterized protein</fullName>
    </submittedName>
</protein>
<reference evidence="2 3" key="1">
    <citation type="submission" date="2017-01" db="EMBL/GenBank/DDBJ databases">
        <authorList>
            <person name="Mah S.A."/>
            <person name="Swanson W.J."/>
            <person name="Moy G.W."/>
            <person name="Vacquier V.D."/>
        </authorList>
    </citation>
    <scope>NUCLEOTIDE SEQUENCE [LARGE SCALE GENOMIC DNA]</scope>
    <source>
        <strain evidence="2 3">GSMNP</strain>
    </source>
</reference>
<evidence type="ECO:0000256" key="1">
    <source>
        <dbReference type="SAM" id="MobiDB-lite"/>
    </source>
</evidence>
<dbReference type="AlphaFoldDB" id="A0A1R1XW23"/>
<gene>
    <name evidence="2" type="ORF">AYI70_g5088</name>
</gene>